<dbReference type="InterPro" id="IPR001296">
    <property type="entry name" value="Glyco_trans_1"/>
</dbReference>
<dbReference type="EMBL" id="QKZT01000023">
    <property type="protein sequence ID" value="PZX47675.1"/>
    <property type="molecule type" value="Genomic_DNA"/>
</dbReference>
<keyword evidence="3" id="KW-0808">Transferase</keyword>
<protein>
    <submittedName>
        <fullName evidence="3">Glycosyltransferase involved in cell wall biosynthesis</fullName>
    </submittedName>
</protein>
<dbReference type="PANTHER" id="PTHR12526:SF630">
    <property type="entry name" value="GLYCOSYLTRANSFERASE"/>
    <property type="match status" value="1"/>
</dbReference>
<dbReference type="GO" id="GO:0016757">
    <property type="term" value="F:glycosyltransferase activity"/>
    <property type="evidence" value="ECO:0007669"/>
    <property type="project" value="InterPro"/>
</dbReference>
<dbReference type="Gene3D" id="3.40.50.2000">
    <property type="entry name" value="Glycogen Phosphorylase B"/>
    <property type="match status" value="2"/>
</dbReference>
<dbReference type="RefSeq" id="WP_111322521.1">
    <property type="nucleotide sequence ID" value="NZ_QKZT01000023.1"/>
</dbReference>
<dbReference type="Proteomes" id="UP000248882">
    <property type="component" value="Unassembled WGS sequence"/>
</dbReference>
<dbReference type="CDD" id="cd03801">
    <property type="entry name" value="GT4_PimA-like"/>
    <property type="match status" value="1"/>
</dbReference>
<evidence type="ECO:0000259" key="2">
    <source>
        <dbReference type="Pfam" id="PF13439"/>
    </source>
</evidence>
<feature type="domain" description="Glycosyltransferase subfamily 4-like N-terminal" evidence="2">
    <location>
        <begin position="12"/>
        <end position="163"/>
    </location>
</feature>
<dbReference type="InterPro" id="IPR028098">
    <property type="entry name" value="Glyco_trans_4-like_N"/>
</dbReference>
<dbReference type="AlphaFoldDB" id="A0A2W7RAP8"/>
<name>A0A2W7RAP8_9BACT</name>
<dbReference type="Pfam" id="PF13439">
    <property type="entry name" value="Glyco_transf_4"/>
    <property type="match status" value="1"/>
</dbReference>
<organism evidence="3 4">
    <name type="scientific">Algoriphagus chordae</name>
    <dbReference type="NCBI Taxonomy" id="237019"/>
    <lineage>
        <taxon>Bacteria</taxon>
        <taxon>Pseudomonadati</taxon>
        <taxon>Bacteroidota</taxon>
        <taxon>Cytophagia</taxon>
        <taxon>Cytophagales</taxon>
        <taxon>Cyclobacteriaceae</taxon>
        <taxon>Algoriphagus</taxon>
    </lineage>
</organism>
<dbReference type="SUPFAM" id="SSF53756">
    <property type="entry name" value="UDP-Glycosyltransferase/glycogen phosphorylase"/>
    <property type="match status" value="1"/>
</dbReference>
<gene>
    <name evidence="3" type="ORF">LV85_03865</name>
</gene>
<sequence length="363" mass="40353">MRILQLIDTLNPGGAERMAVNLANTFSEVGIENQLVVSRNQGDLGNLVQDQATLFLLEKKKTTDWKAFRKLLSLVDQFKPDVVHAHGTSVYWGAALKLFRPKVKLIWHDHLGISEEVIRNNPRTELKWIASKIDFLITANESTRAYWIELGLKPQNLIEYLPNFPYLVTSSKVKPTLFTFLHLANYRTEKGQKNIVEAVKILKEKRDDFKVRLVGMAIDQTWERAVAEKVSSTSLSKFISVEGPVSNVAELLSEVHAGLVASDREGLPVALLEYGLAALPVVSTAVGQCPEVLGNGDYGILVPAADCKALADGMDELLSNPEKALKMGKSFQKHVKDNYGSSQFMKGYNDILFLLTQVNLSSN</sequence>
<evidence type="ECO:0000313" key="3">
    <source>
        <dbReference type="EMBL" id="PZX47675.1"/>
    </source>
</evidence>
<accession>A0A2W7RAP8</accession>
<evidence type="ECO:0000313" key="4">
    <source>
        <dbReference type="Proteomes" id="UP000248882"/>
    </source>
</evidence>
<dbReference type="Pfam" id="PF00534">
    <property type="entry name" value="Glycos_transf_1"/>
    <property type="match status" value="1"/>
</dbReference>
<dbReference type="PANTHER" id="PTHR12526">
    <property type="entry name" value="GLYCOSYLTRANSFERASE"/>
    <property type="match status" value="1"/>
</dbReference>
<proteinExistence type="predicted"/>
<keyword evidence="4" id="KW-1185">Reference proteome</keyword>
<reference evidence="3 4" key="1">
    <citation type="submission" date="2018-06" db="EMBL/GenBank/DDBJ databases">
        <title>Genomic Encyclopedia of Archaeal and Bacterial Type Strains, Phase II (KMG-II): from individual species to whole genera.</title>
        <authorList>
            <person name="Goeker M."/>
        </authorList>
    </citation>
    <scope>NUCLEOTIDE SEQUENCE [LARGE SCALE GENOMIC DNA]</scope>
    <source>
        <strain evidence="3 4">DSM 19830</strain>
    </source>
</reference>
<dbReference type="OrthoDB" id="823685at2"/>
<comment type="caution">
    <text evidence="3">The sequence shown here is derived from an EMBL/GenBank/DDBJ whole genome shotgun (WGS) entry which is preliminary data.</text>
</comment>
<evidence type="ECO:0000259" key="1">
    <source>
        <dbReference type="Pfam" id="PF00534"/>
    </source>
</evidence>
<feature type="domain" description="Glycosyl transferase family 1" evidence="1">
    <location>
        <begin position="175"/>
        <end position="332"/>
    </location>
</feature>